<dbReference type="SUPFAM" id="SSF160059">
    <property type="entry name" value="PriA/YqbF domain"/>
    <property type="match status" value="1"/>
</dbReference>
<dbReference type="PIRSF" id="PIRSF028998">
    <property type="entry name" value="GINS_Psf2_subgr"/>
    <property type="match status" value="1"/>
</dbReference>
<dbReference type="Proteomes" id="UP000625711">
    <property type="component" value="Unassembled WGS sequence"/>
</dbReference>
<evidence type="ECO:0000259" key="7">
    <source>
        <dbReference type="Pfam" id="PF05916"/>
    </source>
</evidence>
<dbReference type="InterPro" id="IPR056784">
    <property type="entry name" value="PSF2_N"/>
</dbReference>
<dbReference type="AlphaFoldDB" id="A0A834IY73"/>
<dbReference type="SUPFAM" id="SSF158573">
    <property type="entry name" value="GINS helical bundle-like"/>
    <property type="match status" value="1"/>
</dbReference>
<keyword evidence="4 5" id="KW-0539">Nucleus</keyword>
<dbReference type="Pfam" id="PF25005">
    <property type="entry name" value="PSF2_N"/>
    <property type="match status" value="1"/>
</dbReference>
<evidence type="ECO:0000256" key="4">
    <source>
        <dbReference type="ARBA" id="ARBA00023242"/>
    </source>
</evidence>
<dbReference type="CDD" id="cd11712">
    <property type="entry name" value="GINS_A_psf2"/>
    <property type="match status" value="1"/>
</dbReference>
<evidence type="ECO:0000256" key="6">
    <source>
        <dbReference type="SAM" id="MobiDB-lite"/>
    </source>
</evidence>
<comment type="subcellular location">
    <subcellularLocation>
        <location evidence="1 5">Nucleus</location>
    </subcellularLocation>
</comment>
<comment type="caution">
    <text evidence="9">The sequence shown here is derived from an EMBL/GenBank/DDBJ whole genome shotgun (WGS) entry which is preliminary data.</text>
</comment>
<dbReference type="GO" id="GO:0000727">
    <property type="term" value="P:double-strand break repair via break-induced replication"/>
    <property type="evidence" value="ECO:0007669"/>
    <property type="project" value="TreeGrafter"/>
</dbReference>
<dbReference type="InterPro" id="IPR021151">
    <property type="entry name" value="GINS_A"/>
</dbReference>
<keyword evidence="10" id="KW-1185">Reference proteome</keyword>
<evidence type="ECO:0000256" key="1">
    <source>
        <dbReference type="ARBA" id="ARBA00004123"/>
    </source>
</evidence>
<dbReference type="FunFam" id="3.40.5.50:FF:000001">
    <property type="entry name" value="DNA replication complex GINS protein PSF2"/>
    <property type="match status" value="1"/>
</dbReference>
<evidence type="ECO:0000313" key="9">
    <source>
        <dbReference type="EMBL" id="KAF7288048.1"/>
    </source>
</evidence>
<evidence type="ECO:0000256" key="3">
    <source>
        <dbReference type="ARBA" id="ARBA00022705"/>
    </source>
</evidence>
<comment type="similarity">
    <text evidence="2 5">Belongs to the GINS2/PSF2 family.</text>
</comment>
<feature type="compositionally biased region" description="Low complexity" evidence="6">
    <location>
        <begin position="184"/>
        <end position="199"/>
    </location>
</feature>
<feature type="domain" description="DNA replication complex GINS protein PSF2 N-terminal" evidence="8">
    <location>
        <begin position="2"/>
        <end position="61"/>
    </location>
</feature>
<keyword evidence="3 5" id="KW-0235">DNA replication</keyword>
<dbReference type="GO" id="GO:0000811">
    <property type="term" value="C:GINS complex"/>
    <property type="evidence" value="ECO:0007669"/>
    <property type="project" value="TreeGrafter"/>
</dbReference>
<dbReference type="EMBL" id="JAACXV010000001">
    <property type="protein sequence ID" value="KAF7288048.1"/>
    <property type="molecule type" value="Genomic_DNA"/>
</dbReference>
<dbReference type="InterPro" id="IPR036224">
    <property type="entry name" value="GINS_bundle-like_dom_sf"/>
</dbReference>
<proteinExistence type="inferred from homology"/>
<evidence type="ECO:0000313" key="10">
    <source>
        <dbReference type="Proteomes" id="UP000625711"/>
    </source>
</evidence>
<evidence type="ECO:0000256" key="2">
    <source>
        <dbReference type="ARBA" id="ARBA00010565"/>
    </source>
</evidence>
<dbReference type="GO" id="GO:0071162">
    <property type="term" value="C:CMG complex"/>
    <property type="evidence" value="ECO:0007669"/>
    <property type="project" value="UniProtKB-ARBA"/>
</dbReference>
<name>A0A834IY73_RHYFE</name>
<evidence type="ECO:0000256" key="5">
    <source>
        <dbReference type="PIRNR" id="PIRNR028998"/>
    </source>
</evidence>
<dbReference type="Gene3D" id="3.40.5.50">
    <property type="match status" value="1"/>
</dbReference>
<dbReference type="PANTHER" id="PTHR12772:SF0">
    <property type="entry name" value="DNA REPLICATION COMPLEX GINS PROTEIN PSF2"/>
    <property type="match status" value="1"/>
</dbReference>
<reference evidence="9" key="1">
    <citation type="submission" date="2020-08" db="EMBL/GenBank/DDBJ databases">
        <title>Genome sequencing and assembly of the red palm weevil Rhynchophorus ferrugineus.</title>
        <authorList>
            <person name="Dias G.B."/>
            <person name="Bergman C.M."/>
            <person name="Manee M."/>
        </authorList>
    </citation>
    <scope>NUCLEOTIDE SEQUENCE</scope>
    <source>
        <strain evidence="9">AA-2017</strain>
        <tissue evidence="9">Whole larva</tissue>
    </source>
</reference>
<dbReference type="GO" id="GO:0006260">
    <property type="term" value="P:DNA replication"/>
    <property type="evidence" value="ECO:0007669"/>
    <property type="project" value="UniProtKB-KW"/>
</dbReference>
<feature type="region of interest" description="Disordered" evidence="6">
    <location>
        <begin position="179"/>
        <end position="199"/>
    </location>
</feature>
<feature type="domain" description="GINS subunit" evidence="7">
    <location>
        <begin position="65"/>
        <end position="163"/>
    </location>
</feature>
<protein>
    <recommendedName>
        <fullName evidence="5">DNA replication complex GINS protein PSF2</fullName>
    </recommendedName>
</protein>
<organism evidence="9 10">
    <name type="scientific">Rhynchophorus ferrugineus</name>
    <name type="common">Red palm weevil</name>
    <name type="synonym">Curculio ferrugineus</name>
    <dbReference type="NCBI Taxonomy" id="354439"/>
    <lineage>
        <taxon>Eukaryota</taxon>
        <taxon>Metazoa</taxon>
        <taxon>Ecdysozoa</taxon>
        <taxon>Arthropoda</taxon>
        <taxon>Hexapoda</taxon>
        <taxon>Insecta</taxon>
        <taxon>Pterygota</taxon>
        <taxon>Neoptera</taxon>
        <taxon>Endopterygota</taxon>
        <taxon>Coleoptera</taxon>
        <taxon>Polyphaga</taxon>
        <taxon>Cucujiformia</taxon>
        <taxon>Curculionidae</taxon>
        <taxon>Dryophthorinae</taxon>
        <taxon>Rhynchophorus</taxon>
    </lineage>
</organism>
<dbReference type="CDD" id="cd21694">
    <property type="entry name" value="GINS_B_Psf2"/>
    <property type="match status" value="1"/>
</dbReference>
<dbReference type="FunFam" id="1.20.58.1020:FF:000001">
    <property type="entry name" value="DNA replication complex GINS protein PSF2"/>
    <property type="match status" value="1"/>
</dbReference>
<dbReference type="OrthoDB" id="1938138at2759"/>
<comment type="subunit">
    <text evidence="5">Component of the GINS complex.</text>
</comment>
<gene>
    <name evidence="9" type="ORF">GWI33_000102</name>
</gene>
<dbReference type="Pfam" id="PF05916">
    <property type="entry name" value="Sld5"/>
    <property type="match status" value="1"/>
</dbReference>
<dbReference type="InterPro" id="IPR007257">
    <property type="entry name" value="GINS_Psf2"/>
</dbReference>
<sequence>MDPDEVEFLGEKSLVEIVPTFNSAPIYFIGGDVGPFRASIPIRVPLWVAVNLKKQQQCKIIPPDWMDLEKLEFLKEEEKSNKSFVKMPSDHYMIEAKLILGCAADDIPKTDEIRTIIKDIWDIRMSKLRSSMDDMIKKSAMYAAVDNLTLMEINSIRPLLPHALDQIYRIKTNKKALSNRSQGTTSTLSESRTSFSSKT</sequence>
<evidence type="ECO:0000259" key="8">
    <source>
        <dbReference type="Pfam" id="PF25005"/>
    </source>
</evidence>
<accession>A0A834IY73</accession>
<dbReference type="PANTHER" id="PTHR12772">
    <property type="entry name" value="DNA REPLICATION COMPLEX GINS PROTEIN PSF2"/>
    <property type="match status" value="1"/>
</dbReference>
<dbReference type="Gene3D" id="1.20.58.1020">
    <property type="match status" value="1"/>
</dbReference>